<dbReference type="Gene3D" id="3.40.50.10330">
    <property type="entry name" value="Probable inorganic polyphosphate/atp-NAD kinase, domain 1"/>
    <property type="match status" value="1"/>
</dbReference>
<evidence type="ECO:0000256" key="5">
    <source>
        <dbReference type="SAM" id="Phobius"/>
    </source>
</evidence>
<dbReference type="GO" id="GO:0008654">
    <property type="term" value="P:phospholipid biosynthetic process"/>
    <property type="evidence" value="ECO:0007669"/>
    <property type="project" value="InterPro"/>
</dbReference>
<keyword evidence="5" id="KW-1133">Transmembrane helix</keyword>
<evidence type="ECO:0000313" key="7">
    <source>
        <dbReference type="EMBL" id="MPM88662.1"/>
    </source>
</evidence>
<keyword evidence="3 7" id="KW-0418">Kinase</keyword>
<keyword evidence="1 7" id="KW-0808">Transferase</keyword>
<dbReference type="Pfam" id="PF19279">
    <property type="entry name" value="YegS_C"/>
    <property type="match status" value="1"/>
</dbReference>
<evidence type="ECO:0000259" key="6">
    <source>
        <dbReference type="PROSITE" id="PS50146"/>
    </source>
</evidence>
<dbReference type="AlphaFoldDB" id="A0A645DJA8"/>
<gene>
    <name evidence="7" type="primary">dagK_27</name>
    <name evidence="7" type="ORF">SDC9_135766</name>
</gene>
<dbReference type="InterPro" id="IPR005218">
    <property type="entry name" value="Diacylglycerol/lipid_kinase"/>
</dbReference>
<dbReference type="InterPro" id="IPR017438">
    <property type="entry name" value="ATP-NAD_kinase_N"/>
</dbReference>
<protein>
    <submittedName>
        <fullName evidence="7">Diacylglycerol kinase</fullName>
        <ecNumber evidence="7">2.7.1.107</ecNumber>
    </submittedName>
</protein>
<dbReference type="Gene3D" id="2.60.200.40">
    <property type="match status" value="1"/>
</dbReference>
<dbReference type="InterPro" id="IPR016064">
    <property type="entry name" value="NAD/diacylglycerol_kinase_sf"/>
</dbReference>
<feature type="domain" description="DAGKc" evidence="6">
    <location>
        <begin position="1"/>
        <end position="102"/>
    </location>
</feature>
<comment type="caution">
    <text evidence="7">The sequence shown here is derived from an EMBL/GenBank/DDBJ whole genome shotgun (WGS) entry which is preliminary data.</text>
</comment>
<dbReference type="EC" id="2.7.1.107" evidence="7"/>
<dbReference type="InterPro" id="IPR001206">
    <property type="entry name" value="Diacylglycerol_kinase_cat_dom"/>
</dbReference>
<name>A0A645DJA8_9ZZZZ</name>
<dbReference type="GO" id="GO:0004143">
    <property type="term" value="F:ATP-dependent diacylglycerol kinase activity"/>
    <property type="evidence" value="ECO:0007669"/>
    <property type="project" value="UniProtKB-EC"/>
</dbReference>
<accession>A0A645DJA8</accession>
<dbReference type="SUPFAM" id="SSF111331">
    <property type="entry name" value="NAD kinase/diacylglycerol kinase-like"/>
    <property type="match status" value="1"/>
</dbReference>
<keyword evidence="5" id="KW-0472">Membrane</keyword>
<keyword evidence="4" id="KW-0067">ATP-binding</keyword>
<dbReference type="PANTHER" id="PTHR12358:SF54">
    <property type="entry name" value="SPHINGOSINE KINASE RELATED PROTEIN"/>
    <property type="match status" value="1"/>
</dbReference>
<keyword evidence="5" id="KW-0812">Transmembrane</keyword>
<dbReference type="PANTHER" id="PTHR12358">
    <property type="entry name" value="SPHINGOSINE KINASE"/>
    <property type="match status" value="1"/>
</dbReference>
<evidence type="ECO:0000256" key="1">
    <source>
        <dbReference type="ARBA" id="ARBA00022679"/>
    </source>
</evidence>
<dbReference type="NCBIfam" id="TIGR00147">
    <property type="entry name" value="YegS/Rv2252/BmrU family lipid kinase"/>
    <property type="match status" value="1"/>
</dbReference>
<reference evidence="7" key="1">
    <citation type="submission" date="2019-08" db="EMBL/GenBank/DDBJ databases">
        <authorList>
            <person name="Kucharzyk K."/>
            <person name="Murdoch R.W."/>
            <person name="Higgins S."/>
            <person name="Loffler F."/>
        </authorList>
    </citation>
    <scope>NUCLEOTIDE SEQUENCE</scope>
</reference>
<dbReference type="InterPro" id="IPR045540">
    <property type="entry name" value="YegS/DAGK_C"/>
</dbReference>
<dbReference type="EMBL" id="VSSQ01036242">
    <property type="protein sequence ID" value="MPM88662.1"/>
    <property type="molecule type" value="Genomic_DNA"/>
</dbReference>
<dbReference type="Pfam" id="PF00781">
    <property type="entry name" value="DAGK_cat"/>
    <property type="match status" value="1"/>
</dbReference>
<organism evidence="7">
    <name type="scientific">bioreactor metagenome</name>
    <dbReference type="NCBI Taxonomy" id="1076179"/>
    <lineage>
        <taxon>unclassified sequences</taxon>
        <taxon>metagenomes</taxon>
        <taxon>ecological metagenomes</taxon>
    </lineage>
</organism>
<dbReference type="GO" id="GO:0005524">
    <property type="term" value="F:ATP binding"/>
    <property type="evidence" value="ECO:0007669"/>
    <property type="project" value="UniProtKB-KW"/>
</dbReference>
<evidence type="ECO:0000256" key="3">
    <source>
        <dbReference type="ARBA" id="ARBA00022777"/>
    </source>
</evidence>
<keyword evidence="2" id="KW-0547">Nucleotide-binding</keyword>
<sequence>MLDEKRIQYNYVFTEYVGHAEKLARSACAADINHIVAVGGDGTVREVGCGINGSNVSLGIIPSGSGNDLARSLRISSRVEDALNAILCGATRRIDIGMAGDTVFFNAAGLGFDVDVLLAMDKAKRFVAGSAAYAVSVIMAIFNTGFISVELELDGKTIKRNLLLMAISNGTYYGGGMKVAPGAMLDDGVFEVNLINKLPKWRIPLLLPKFMNGTYQSLSVAEHYKARSIKIHALPVSKLQLDGAILGETPTEFSVKPSSINVLVPV</sequence>
<evidence type="ECO:0000256" key="4">
    <source>
        <dbReference type="ARBA" id="ARBA00022840"/>
    </source>
</evidence>
<feature type="transmembrane region" description="Helical" evidence="5">
    <location>
        <begin position="126"/>
        <end position="149"/>
    </location>
</feature>
<dbReference type="PROSITE" id="PS50146">
    <property type="entry name" value="DAGK"/>
    <property type="match status" value="1"/>
</dbReference>
<evidence type="ECO:0000256" key="2">
    <source>
        <dbReference type="ARBA" id="ARBA00022741"/>
    </source>
</evidence>
<proteinExistence type="predicted"/>
<dbReference type="InterPro" id="IPR050187">
    <property type="entry name" value="Lipid_Phosphate_FormReg"/>
</dbReference>